<evidence type="ECO:0000313" key="16">
    <source>
        <dbReference type="EMBL" id="CAB4918458.1"/>
    </source>
</evidence>
<accession>A0A6J6QG62</accession>
<evidence type="ECO:0000256" key="10">
    <source>
        <dbReference type="ARBA" id="ARBA00023186"/>
    </source>
</evidence>
<dbReference type="EMBL" id="CAESGF010000003">
    <property type="protein sequence ID" value="CAB4362869.1"/>
    <property type="molecule type" value="Genomic_DNA"/>
</dbReference>
<evidence type="ECO:0000256" key="5">
    <source>
        <dbReference type="ARBA" id="ARBA00022982"/>
    </source>
</evidence>
<comment type="similarity">
    <text evidence="2">Belongs to the DsbB family. BdbC subfamily.</text>
</comment>
<dbReference type="InterPro" id="IPR003752">
    <property type="entry name" value="DiS_bond_form_DsbB/BdbC"/>
</dbReference>
<keyword evidence="8 12" id="KW-0472">Membrane</keyword>
<evidence type="ECO:0000313" key="13">
    <source>
        <dbReference type="EMBL" id="CAB4362869.1"/>
    </source>
</evidence>
<dbReference type="EMBL" id="CAFBOL010000033">
    <property type="protein sequence ID" value="CAB4990638.1"/>
    <property type="molecule type" value="Genomic_DNA"/>
</dbReference>
<evidence type="ECO:0000313" key="15">
    <source>
        <dbReference type="EMBL" id="CAB4806266.1"/>
    </source>
</evidence>
<dbReference type="SUPFAM" id="SSF158442">
    <property type="entry name" value="DsbB-like"/>
    <property type="match status" value="1"/>
</dbReference>
<keyword evidence="5" id="KW-0249">Electron transport</keyword>
<feature type="transmembrane region" description="Helical" evidence="12">
    <location>
        <begin position="18"/>
        <end position="36"/>
    </location>
</feature>
<evidence type="ECO:0000256" key="3">
    <source>
        <dbReference type="ARBA" id="ARBA00022448"/>
    </source>
</evidence>
<reference evidence="14" key="1">
    <citation type="submission" date="2020-05" db="EMBL/GenBank/DDBJ databases">
        <authorList>
            <person name="Chiriac C."/>
            <person name="Salcher M."/>
            <person name="Ghai R."/>
            <person name="Kavagutti S V."/>
        </authorList>
    </citation>
    <scope>NUCLEOTIDE SEQUENCE</scope>
</reference>
<evidence type="ECO:0000256" key="12">
    <source>
        <dbReference type="SAM" id="Phobius"/>
    </source>
</evidence>
<evidence type="ECO:0000256" key="9">
    <source>
        <dbReference type="ARBA" id="ARBA00023157"/>
    </source>
</evidence>
<name>A0A6J6QG62_9ZZZZ</name>
<dbReference type="Gene3D" id="1.20.1550.10">
    <property type="entry name" value="DsbB-like"/>
    <property type="match status" value="1"/>
</dbReference>
<evidence type="ECO:0000256" key="1">
    <source>
        <dbReference type="ARBA" id="ARBA00004141"/>
    </source>
</evidence>
<dbReference type="EMBL" id="CAFAAV010000020">
    <property type="protein sequence ID" value="CAB4806266.1"/>
    <property type="molecule type" value="Genomic_DNA"/>
</dbReference>
<organism evidence="14">
    <name type="scientific">freshwater metagenome</name>
    <dbReference type="NCBI Taxonomy" id="449393"/>
    <lineage>
        <taxon>unclassified sequences</taxon>
        <taxon>metagenomes</taxon>
        <taxon>ecological metagenomes</taxon>
    </lineage>
</organism>
<evidence type="ECO:0000256" key="6">
    <source>
        <dbReference type="ARBA" id="ARBA00022989"/>
    </source>
</evidence>
<proteinExistence type="inferred from homology"/>
<evidence type="ECO:0000256" key="7">
    <source>
        <dbReference type="ARBA" id="ARBA00023002"/>
    </source>
</evidence>
<feature type="transmembrane region" description="Helical" evidence="12">
    <location>
        <begin position="113"/>
        <end position="132"/>
    </location>
</feature>
<dbReference type="PANTHER" id="PTHR43469">
    <property type="entry name" value="DISULFIDE FORMATION PROTEIN-RELATED"/>
    <property type="match status" value="1"/>
</dbReference>
<dbReference type="InterPro" id="IPR012187">
    <property type="entry name" value="Disulphide_bond_form_BdbC"/>
</dbReference>
<dbReference type="GO" id="GO:0016020">
    <property type="term" value="C:membrane"/>
    <property type="evidence" value="ECO:0007669"/>
    <property type="project" value="UniProtKB-SubCell"/>
</dbReference>
<evidence type="ECO:0000256" key="11">
    <source>
        <dbReference type="ARBA" id="ARBA00023284"/>
    </source>
</evidence>
<dbReference type="EMBL" id="CAEZYF010000003">
    <property type="protein sequence ID" value="CAB4710790.1"/>
    <property type="molecule type" value="Genomic_DNA"/>
</dbReference>
<keyword evidence="9" id="KW-1015">Disulfide bond</keyword>
<keyword evidence="6 12" id="KW-1133">Transmembrane helix</keyword>
<keyword evidence="10" id="KW-0143">Chaperone</keyword>
<evidence type="ECO:0000256" key="2">
    <source>
        <dbReference type="ARBA" id="ARBA00007602"/>
    </source>
</evidence>
<dbReference type="GO" id="GO:0015035">
    <property type="term" value="F:protein-disulfide reductase activity"/>
    <property type="evidence" value="ECO:0007669"/>
    <property type="project" value="InterPro"/>
</dbReference>
<keyword evidence="3" id="KW-0813">Transport</keyword>
<dbReference type="Pfam" id="PF02600">
    <property type="entry name" value="DsbB"/>
    <property type="match status" value="1"/>
</dbReference>
<keyword evidence="4 12" id="KW-0812">Transmembrane</keyword>
<evidence type="ECO:0000313" key="17">
    <source>
        <dbReference type="EMBL" id="CAB4990638.1"/>
    </source>
</evidence>
<protein>
    <submittedName>
        <fullName evidence="14">Unannotated protein</fullName>
    </submittedName>
</protein>
<keyword evidence="11" id="KW-0676">Redox-active center</keyword>
<comment type="subcellular location">
    <subcellularLocation>
        <location evidence="1">Membrane</location>
        <topology evidence="1">Multi-pass membrane protein</topology>
    </subcellularLocation>
</comment>
<keyword evidence="7" id="KW-0560">Oxidoreductase</keyword>
<dbReference type="AlphaFoldDB" id="A0A6J6QG62"/>
<dbReference type="InterPro" id="IPR023380">
    <property type="entry name" value="DsbB-like_sf"/>
</dbReference>
<feature type="transmembrane region" description="Helical" evidence="12">
    <location>
        <begin position="87"/>
        <end position="106"/>
    </location>
</feature>
<dbReference type="EMBL" id="CAFBMT010000003">
    <property type="protein sequence ID" value="CAB4918458.1"/>
    <property type="molecule type" value="Genomic_DNA"/>
</dbReference>
<sequence>MPIVRHNGGMSPNDLQDFLAVLALVAAGGVVLMLAAKVIPSVASVRFLDVLHRWQLWLAALVATTASLGSIWFSEYGNHWVPCRFCWFQRIFMYSLAIILIIAAIRKDRSVKWYVVPLASIGLVFSFWHNLIEHRVIEESKLCISVTSCANPWHVSFGKLGFNRDGVFEWSGMPMTLAVMAFCGFAAILALLLTPEALDTPDQASAPEAVKEEHNGEPAAG</sequence>
<dbReference type="PANTHER" id="PTHR43469:SF1">
    <property type="entry name" value="SPBETA PROPHAGE-DERIVED DISULFIDE BOND FORMATION PROTEIN B"/>
    <property type="match status" value="1"/>
</dbReference>
<dbReference type="GO" id="GO:0006457">
    <property type="term" value="P:protein folding"/>
    <property type="evidence" value="ECO:0007669"/>
    <property type="project" value="InterPro"/>
</dbReference>
<evidence type="ECO:0000313" key="14">
    <source>
        <dbReference type="EMBL" id="CAB4710790.1"/>
    </source>
</evidence>
<gene>
    <name evidence="14" type="ORF">UFOPK2656_00657</name>
    <name evidence="15" type="ORF">UFOPK3099_00434</name>
    <name evidence="16" type="ORF">UFOPK3651_00695</name>
    <name evidence="17" type="ORF">UFOPK3931_01446</name>
    <name evidence="13" type="ORF">UFOPK4189_00655</name>
</gene>
<evidence type="ECO:0000256" key="4">
    <source>
        <dbReference type="ARBA" id="ARBA00022692"/>
    </source>
</evidence>
<feature type="transmembrane region" description="Helical" evidence="12">
    <location>
        <begin position="172"/>
        <end position="193"/>
    </location>
</feature>
<feature type="transmembrane region" description="Helical" evidence="12">
    <location>
        <begin position="56"/>
        <end position="75"/>
    </location>
</feature>
<evidence type="ECO:0000256" key="8">
    <source>
        <dbReference type="ARBA" id="ARBA00023136"/>
    </source>
</evidence>